<feature type="region of interest" description="Disordered" evidence="1">
    <location>
        <begin position="1"/>
        <end position="24"/>
    </location>
</feature>
<dbReference type="EMBL" id="JACGCI010000110">
    <property type="protein sequence ID" value="KAF6745119.1"/>
    <property type="molecule type" value="Genomic_DNA"/>
</dbReference>
<sequence>MSSTPTPYRPTLVSPSGPPNGRTAAHEQLHRSEARLSAPSSIPFSSTFKESVLYSRLTSTAIAERDIEPASHPFDLHHIRLGHVTEQLESSEASVLGRDTYGALVLRLHTPVIAPTILIASGFWLTSTDEMLCHCLKSRLVVRWRKEEWSFTVRYELALRALPNISNCSVHAVWRGEWERDGFASNLGVGGETMGGVTYRRVRSPAVRVLAPRRPSIGGPSDISMRLSVPWEMEGEKRVDWRGGEEVVVDCVVRCVGDSGREAYVELVGSVPGGGRAPLEGRNVLN</sequence>
<dbReference type="AlphaFoldDB" id="A0A8H6HDM3"/>
<comment type="caution">
    <text evidence="2">The sequence shown here is derived from an EMBL/GenBank/DDBJ whole genome shotgun (WGS) entry which is preliminary data.</text>
</comment>
<evidence type="ECO:0000313" key="3">
    <source>
        <dbReference type="Proteomes" id="UP000521943"/>
    </source>
</evidence>
<organism evidence="2 3">
    <name type="scientific">Ephemerocybe angulata</name>
    <dbReference type="NCBI Taxonomy" id="980116"/>
    <lineage>
        <taxon>Eukaryota</taxon>
        <taxon>Fungi</taxon>
        <taxon>Dikarya</taxon>
        <taxon>Basidiomycota</taxon>
        <taxon>Agaricomycotina</taxon>
        <taxon>Agaricomycetes</taxon>
        <taxon>Agaricomycetidae</taxon>
        <taxon>Agaricales</taxon>
        <taxon>Agaricineae</taxon>
        <taxon>Psathyrellaceae</taxon>
        <taxon>Ephemerocybe</taxon>
    </lineage>
</organism>
<dbReference type="Proteomes" id="UP000521943">
    <property type="component" value="Unassembled WGS sequence"/>
</dbReference>
<protein>
    <submittedName>
        <fullName evidence="2">Uncharacterized protein</fullName>
    </submittedName>
</protein>
<name>A0A8H6HDM3_9AGAR</name>
<evidence type="ECO:0000256" key="1">
    <source>
        <dbReference type="SAM" id="MobiDB-lite"/>
    </source>
</evidence>
<gene>
    <name evidence="2" type="ORF">DFP72DRAFT_856825</name>
</gene>
<keyword evidence="3" id="KW-1185">Reference proteome</keyword>
<accession>A0A8H6HDM3</accession>
<reference evidence="2 3" key="1">
    <citation type="submission" date="2020-07" db="EMBL/GenBank/DDBJ databases">
        <title>Comparative genomics of pyrophilous fungi reveals a link between fire events and developmental genes.</title>
        <authorList>
            <consortium name="DOE Joint Genome Institute"/>
            <person name="Steindorff A.S."/>
            <person name="Carver A."/>
            <person name="Calhoun S."/>
            <person name="Stillman K."/>
            <person name="Liu H."/>
            <person name="Lipzen A."/>
            <person name="Pangilinan J."/>
            <person name="Labutti K."/>
            <person name="Bruns T.D."/>
            <person name="Grigoriev I.V."/>
        </authorList>
    </citation>
    <scope>NUCLEOTIDE SEQUENCE [LARGE SCALE GENOMIC DNA]</scope>
    <source>
        <strain evidence="2 3">CBS 144469</strain>
    </source>
</reference>
<proteinExistence type="predicted"/>
<evidence type="ECO:0000313" key="2">
    <source>
        <dbReference type="EMBL" id="KAF6745119.1"/>
    </source>
</evidence>